<sequence>MGEGGQRARIFINGRFLRGPITGTSRVAEEVLAAWDRAIAAGDERFSGFSIEVLCPGNAVRSLPLKAIPIRRRDLIGGKFWEPVDLGLMAWKGTLVNFANVAPLWHPRALTYLHDAQMFLYPQSYPPGELRTHRPLMRLAGRMSRRVVTVSEFSSRMLQRFGIAPASKIAVIHNGADHILRVSPDNSVLARFGLRPHGYVLMLGSAFAYKNVEVIYRAFARMGKSPIRLAVIARADLRKAVGAVQEVGDRLVVVSDVSDADLRALYQHALVFVQPARTEGFAMTQLEALNSGAPVITCALGSMPEVLGDDVVYADADSPEAWAGAIERFGREPRLRAGMVARGQAMAARYTWERTADALWREVSRVAKGG</sequence>
<dbReference type="Proteomes" id="UP000294958">
    <property type="component" value="Unassembled WGS sequence"/>
</dbReference>
<name>A0A011TCN1_9HYPH</name>
<dbReference type="GO" id="GO:0016757">
    <property type="term" value="F:glycosyltransferase activity"/>
    <property type="evidence" value="ECO:0007669"/>
    <property type="project" value="UniProtKB-KW"/>
</dbReference>
<dbReference type="EMBL" id="SNZF01000006">
    <property type="protein sequence ID" value="TDR36212.1"/>
    <property type="molecule type" value="Genomic_DNA"/>
</dbReference>
<evidence type="ECO:0000259" key="2">
    <source>
        <dbReference type="Pfam" id="PF00534"/>
    </source>
</evidence>
<evidence type="ECO:0000313" key="4">
    <source>
        <dbReference type="EMBL" id="EXL09374.1"/>
    </source>
</evidence>
<dbReference type="STRING" id="69279.BG36_22255"/>
<evidence type="ECO:0000313" key="6">
    <source>
        <dbReference type="Proteomes" id="UP000019849"/>
    </source>
</evidence>
<organism evidence="4 6">
    <name type="scientific">Aquamicrobium defluvii</name>
    <dbReference type="NCBI Taxonomy" id="69279"/>
    <lineage>
        <taxon>Bacteria</taxon>
        <taxon>Pseudomonadati</taxon>
        <taxon>Pseudomonadota</taxon>
        <taxon>Alphaproteobacteria</taxon>
        <taxon>Hyphomicrobiales</taxon>
        <taxon>Phyllobacteriaceae</taxon>
        <taxon>Aquamicrobium</taxon>
    </lineage>
</organism>
<feature type="domain" description="Glycosyltransferase subfamily 4-like N-terminal" evidence="3">
    <location>
        <begin position="94"/>
        <end position="177"/>
    </location>
</feature>
<accession>A0A011TCN1</accession>
<evidence type="ECO:0000256" key="1">
    <source>
        <dbReference type="ARBA" id="ARBA00022679"/>
    </source>
</evidence>
<protein>
    <submittedName>
        <fullName evidence="5">Glycosyltransferase involved in cell wall biosynthesis</fullName>
    </submittedName>
    <submittedName>
        <fullName evidence="4">Mannosyltransferase</fullName>
    </submittedName>
</protein>
<dbReference type="PANTHER" id="PTHR46401:SF2">
    <property type="entry name" value="GLYCOSYLTRANSFERASE WBBK-RELATED"/>
    <property type="match status" value="1"/>
</dbReference>
<comment type="caution">
    <text evidence="4">The sequence shown here is derived from an EMBL/GenBank/DDBJ whole genome shotgun (WGS) entry which is preliminary data.</text>
</comment>
<dbReference type="InterPro" id="IPR001296">
    <property type="entry name" value="Glyco_trans_1"/>
</dbReference>
<dbReference type="HOGENOM" id="CLU_009583_27_2_5"/>
<dbReference type="OrthoDB" id="9801609at2"/>
<evidence type="ECO:0000313" key="7">
    <source>
        <dbReference type="Proteomes" id="UP000294958"/>
    </source>
</evidence>
<dbReference type="PATRIC" id="fig|69279.3.peg.1373"/>
<reference evidence="5 7" key="2">
    <citation type="submission" date="2019-03" db="EMBL/GenBank/DDBJ databases">
        <title>Genomic Encyclopedia of Type Strains, Phase IV (KMG-IV): sequencing the most valuable type-strain genomes for metagenomic binning, comparative biology and taxonomic classification.</title>
        <authorList>
            <person name="Goeker M."/>
        </authorList>
    </citation>
    <scope>NUCLEOTIDE SEQUENCE [LARGE SCALE GENOMIC DNA]</scope>
    <source>
        <strain evidence="5 7">DSM 11603</strain>
    </source>
</reference>
<dbReference type="PANTHER" id="PTHR46401">
    <property type="entry name" value="GLYCOSYLTRANSFERASE WBBK-RELATED"/>
    <property type="match status" value="1"/>
</dbReference>
<dbReference type="CDD" id="cd03809">
    <property type="entry name" value="GT4_MtfB-like"/>
    <property type="match status" value="1"/>
</dbReference>
<evidence type="ECO:0000259" key="3">
    <source>
        <dbReference type="Pfam" id="PF13439"/>
    </source>
</evidence>
<keyword evidence="7" id="KW-1185">Reference proteome</keyword>
<dbReference type="EMBL" id="JENY01000007">
    <property type="protein sequence ID" value="EXL09374.1"/>
    <property type="molecule type" value="Genomic_DNA"/>
</dbReference>
<reference evidence="4 6" key="1">
    <citation type="submission" date="2014-02" db="EMBL/GenBank/DDBJ databases">
        <title>Aquamicrobium defluvii Genome sequencing.</title>
        <authorList>
            <person name="Wang X."/>
        </authorList>
    </citation>
    <scope>NUCLEOTIDE SEQUENCE [LARGE SCALE GENOMIC DNA]</scope>
    <source>
        <strain evidence="4 6">W13Z1</strain>
    </source>
</reference>
<dbReference type="eggNOG" id="COG0438">
    <property type="taxonomic scope" value="Bacteria"/>
</dbReference>
<dbReference type="Proteomes" id="UP000019849">
    <property type="component" value="Unassembled WGS sequence"/>
</dbReference>
<dbReference type="Pfam" id="PF13439">
    <property type="entry name" value="Glyco_transf_4"/>
    <property type="match status" value="1"/>
</dbReference>
<feature type="domain" description="Glycosyl transferase family 1" evidence="2">
    <location>
        <begin position="199"/>
        <end position="344"/>
    </location>
</feature>
<gene>
    <name evidence="4" type="ORF">BG36_22255</name>
    <name evidence="5" type="ORF">DES43_106111</name>
</gene>
<proteinExistence type="predicted"/>
<dbReference type="Pfam" id="PF00534">
    <property type="entry name" value="Glycos_transf_1"/>
    <property type="match status" value="1"/>
</dbReference>
<dbReference type="AlphaFoldDB" id="A0A011TCN1"/>
<dbReference type="SUPFAM" id="SSF53756">
    <property type="entry name" value="UDP-Glycosyltransferase/glycogen phosphorylase"/>
    <property type="match status" value="1"/>
</dbReference>
<dbReference type="Gene3D" id="3.40.50.2000">
    <property type="entry name" value="Glycogen Phosphorylase B"/>
    <property type="match status" value="2"/>
</dbReference>
<keyword evidence="4" id="KW-0328">Glycosyltransferase</keyword>
<evidence type="ECO:0000313" key="5">
    <source>
        <dbReference type="EMBL" id="TDR36212.1"/>
    </source>
</evidence>
<keyword evidence="1 4" id="KW-0808">Transferase</keyword>
<dbReference type="InterPro" id="IPR028098">
    <property type="entry name" value="Glyco_trans_4-like_N"/>
</dbReference>